<name>A0ABR3FPK8_9AGAR</name>
<reference evidence="1 2" key="1">
    <citation type="submission" date="2024-02" db="EMBL/GenBank/DDBJ databases">
        <title>A draft genome for the cacao thread blight pathogen Marasmius crinis-equi.</title>
        <authorList>
            <person name="Cohen S.P."/>
            <person name="Baruah I.K."/>
            <person name="Amoako-Attah I."/>
            <person name="Bukari Y."/>
            <person name="Meinhardt L.W."/>
            <person name="Bailey B.A."/>
        </authorList>
    </citation>
    <scope>NUCLEOTIDE SEQUENCE [LARGE SCALE GENOMIC DNA]</scope>
    <source>
        <strain evidence="1 2">GH-76</strain>
    </source>
</reference>
<keyword evidence="2" id="KW-1185">Reference proteome</keyword>
<dbReference type="EMBL" id="JBAHYK010000160">
    <property type="protein sequence ID" value="KAL0577388.1"/>
    <property type="molecule type" value="Genomic_DNA"/>
</dbReference>
<accession>A0ABR3FPK8</accession>
<evidence type="ECO:0000313" key="2">
    <source>
        <dbReference type="Proteomes" id="UP001465976"/>
    </source>
</evidence>
<protein>
    <submittedName>
        <fullName evidence="1">Uncharacterized protein</fullName>
    </submittedName>
</protein>
<comment type="caution">
    <text evidence="1">The sequence shown here is derived from an EMBL/GenBank/DDBJ whole genome shotgun (WGS) entry which is preliminary data.</text>
</comment>
<proteinExistence type="predicted"/>
<gene>
    <name evidence="1" type="ORF">V5O48_004605</name>
</gene>
<sequence length="367" mass="42749">MASSSGTASDTEHFVRAAHPVETFAFRICLIDVYPQKPPVVVPDDIVVYICEMAINANRYHRSSSLLLLKRSVTPMLYRTFYKEIAVFRRKPLRELNRTLLLHPRRIEYIETLFIRVSGAPTRDFRNFDYVPAELYAKTFPSPILRRDIPAVVTLIQRCSSNVVNLAVDGGPAFPDLVRCFLVCSFPKLEQLQAPGSSIFPQAQWLLSNLGWIRRRMLDRNSRFPKLRRIHLVYTRNQFYTRGAQVVDFSSFPQLLEARISFFSFLIHQVVTTISNIRIGNIQCLVVEDQGGQRLPFDESDNAQFHPSLLLSSTRSEYSDYNWIYVPKEGDKFWEEPLTRAERRRSEMTDVELKEHEQAQRLVWYHL</sequence>
<organism evidence="1 2">
    <name type="scientific">Marasmius crinis-equi</name>
    <dbReference type="NCBI Taxonomy" id="585013"/>
    <lineage>
        <taxon>Eukaryota</taxon>
        <taxon>Fungi</taxon>
        <taxon>Dikarya</taxon>
        <taxon>Basidiomycota</taxon>
        <taxon>Agaricomycotina</taxon>
        <taxon>Agaricomycetes</taxon>
        <taxon>Agaricomycetidae</taxon>
        <taxon>Agaricales</taxon>
        <taxon>Marasmiineae</taxon>
        <taxon>Marasmiaceae</taxon>
        <taxon>Marasmius</taxon>
    </lineage>
</organism>
<evidence type="ECO:0000313" key="1">
    <source>
        <dbReference type="EMBL" id="KAL0577388.1"/>
    </source>
</evidence>
<dbReference type="Proteomes" id="UP001465976">
    <property type="component" value="Unassembled WGS sequence"/>
</dbReference>